<evidence type="ECO:0000256" key="6">
    <source>
        <dbReference type="SAM" id="Coils"/>
    </source>
</evidence>
<accession>A0A7R8WE83</accession>
<dbReference type="PROSITE" id="PS01013">
    <property type="entry name" value="OSBP"/>
    <property type="match status" value="1"/>
</dbReference>
<evidence type="ECO:0000256" key="5">
    <source>
        <dbReference type="RuleBase" id="RU003845"/>
    </source>
</evidence>
<dbReference type="OrthoDB" id="191169at2759"/>
<dbReference type="Gene3D" id="2.40.160.120">
    <property type="match status" value="1"/>
</dbReference>
<dbReference type="InterPro" id="IPR037239">
    <property type="entry name" value="OSBP_sf"/>
</dbReference>
<dbReference type="GO" id="GO:0005829">
    <property type="term" value="C:cytosol"/>
    <property type="evidence" value="ECO:0007669"/>
    <property type="project" value="TreeGrafter"/>
</dbReference>
<dbReference type="InterPro" id="IPR000648">
    <property type="entry name" value="Oxysterol-bd"/>
</dbReference>
<organism evidence="8">
    <name type="scientific">Cyprideis torosa</name>
    <dbReference type="NCBI Taxonomy" id="163714"/>
    <lineage>
        <taxon>Eukaryota</taxon>
        <taxon>Metazoa</taxon>
        <taxon>Ecdysozoa</taxon>
        <taxon>Arthropoda</taxon>
        <taxon>Crustacea</taxon>
        <taxon>Oligostraca</taxon>
        <taxon>Ostracoda</taxon>
        <taxon>Podocopa</taxon>
        <taxon>Podocopida</taxon>
        <taxon>Cytherocopina</taxon>
        <taxon>Cytheroidea</taxon>
        <taxon>Cytherideidae</taxon>
        <taxon>Cyprideis</taxon>
    </lineage>
</organism>
<evidence type="ECO:0000256" key="4">
    <source>
        <dbReference type="RuleBase" id="RU003844"/>
    </source>
</evidence>
<evidence type="ECO:0000313" key="8">
    <source>
        <dbReference type="EMBL" id="CAD7227728.1"/>
    </source>
</evidence>
<protein>
    <recommendedName>
        <fullName evidence="5">Oxysterol-binding protein</fullName>
    </recommendedName>
</protein>
<feature type="region of interest" description="Disordered" evidence="7">
    <location>
        <begin position="197"/>
        <end position="219"/>
    </location>
</feature>
<keyword evidence="2" id="KW-0597">Phosphoprotein</keyword>
<dbReference type="InterPro" id="IPR018494">
    <property type="entry name" value="Oxysterol-bd_CS"/>
</dbReference>
<feature type="coiled-coil region" evidence="6">
    <location>
        <begin position="352"/>
        <end position="386"/>
    </location>
</feature>
<keyword evidence="3" id="KW-0446">Lipid-binding</keyword>
<evidence type="ECO:0000256" key="2">
    <source>
        <dbReference type="ARBA" id="ARBA00022553"/>
    </source>
</evidence>
<dbReference type="EMBL" id="OB661234">
    <property type="protein sequence ID" value="CAD7227728.1"/>
    <property type="molecule type" value="Genomic_DNA"/>
</dbReference>
<dbReference type="PANTHER" id="PTHR10972">
    <property type="entry name" value="OXYSTEROL-BINDING PROTEIN-RELATED"/>
    <property type="match status" value="1"/>
</dbReference>
<feature type="region of interest" description="Disordered" evidence="7">
    <location>
        <begin position="322"/>
        <end position="345"/>
    </location>
</feature>
<dbReference type="GO" id="GO:0016020">
    <property type="term" value="C:membrane"/>
    <property type="evidence" value="ECO:0007669"/>
    <property type="project" value="TreeGrafter"/>
</dbReference>
<gene>
    <name evidence="8" type="ORF">CTOB1V02_LOCUS5627</name>
</gene>
<keyword evidence="6" id="KW-0175">Coiled coil</keyword>
<dbReference type="Pfam" id="PF01237">
    <property type="entry name" value="Oxysterol_BP"/>
    <property type="match status" value="2"/>
</dbReference>
<dbReference type="GO" id="GO:0032934">
    <property type="term" value="F:sterol binding"/>
    <property type="evidence" value="ECO:0007669"/>
    <property type="project" value="TreeGrafter"/>
</dbReference>
<keyword evidence="5" id="KW-0813">Transport</keyword>
<feature type="coiled-coil region" evidence="6">
    <location>
        <begin position="81"/>
        <end position="108"/>
    </location>
</feature>
<reference evidence="8" key="1">
    <citation type="submission" date="2020-11" db="EMBL/GenBank/DDBJ databases">
        <authorList>
            <person name="Tran Van P."/>
        </authorList>
    </citation>
    <scope>NUCLEOTIDE SEQUENCE</scope>
</reference>
<evidence type="ECO:0000256" key="3">
    <source>
        <dbReference type="ARBA" id="ARBA00023121"/>
    </source>
</evidence>
<dbReference type="SUPFAM" id="SSF144000">
    <property type="entry name" value="Oxysterol-binding protein-like"/>
    <property type="match status" value="1"/>
</dbReference>
<dbReference type="PANTHER" id="PTHR10972:SF205">
    <property type="entry name" value="OXYSTEROL-BINDING PROTEIN 1"/>
    <property type="match status" value="1"/>
</dbReference>
<keyword evidence="5" id="KW-0445">Lipid transport</keyword>
<proteinExistence type="inferred from homology"/>
<sequence>MATRKSVNAADVGRSPSTMMRSMRLRHSPRVISSKVVRRPTNPLRDVLNQWSPVKPRTSPRSARLSKQFPALEVTKPNNLLVFFEKKIHDFTRENEEFLEELQRLESCIGSHVDFNRQLSEKDQVISNLKKILGDVEAALNQEREHAARMRSENGTLRIEMALNEKKLEFFSSLLSFGPGSKNSIRVTEINPDRMKLLRKDSKRPKHQSDEPLTAGGTSPTVAQRMEVDALRAKIDLLQNQLEQQSRLTHAQIAALHLEREDWLREKEEVAKRNQRDRDRILSRLKETQLRLTETLRNQLEKRSEAREDTFSYVLSRVRSTGTSTAMPTRVSSSGSSGRRGEVLEQEECKKCPQLETQVQDLRNRVQKLKDSLTESEAEISLFRDQVLARERDLAEAHALWQKEQEKNKLKAERLKSDLVRTRRSQKEMDRRRRLEAEGFRTELTHLKKQLGNTEDELHWQTEAPKSTISIAVSDSPSRAEPSVTEAETRRKRRPIVRQYRETLPAQQITGPTSVWSFLRHAIGKDLSKVSMPVTYNEPLSILQRMAESTEYIEILYRAAFAAESVARMESRMLLEQVSHHPPISAFNFESKEFLIYGSATPRLKFRGMSIEVEPMGFYTLYLKEEEYERSLTAGGWVMNNAGLEATLKFHAAAEGPEYLDFVDGTIHPLRFRPDIRKLEEGDIEAAKIEKERLEIKQRDRISKREAKPFPDQLASPQKRVTILFVGGSQDGGIQCYTWMNGSAMESTGNGTGAFHPTFIEAL</sequence>
<dbReference type="GO" id="GO:0006869">
    <property type="term" value="P:lipid transport"/>
    <property type="evidence" value="ECO:0007669"/>
    <property type="project" value="UniProtKB-KW"/>
</dbReference>
<evidence type="ECO:0000256" key="1">
    <source>
        <dbReference type="ARBA" id="ARBA00008842"/>
    </source>
</evidence>
<comment type="similarity">
    <text evidence="1 4">Belongs to the OSBP family.</text>
</comment>
<feature type="region of interest" description="Disordered" evidence="7">
    <location>
        <begin position="473"/>
        <end position="492"/>
    </location>
</feature>
<evidence type="ECO:0000256" key="7">
    <source>
        <dbReference type="SAM" id="MobiDB-lite"/>
    </source>
</evidence>
<dbReference type="AlphaFoldDB" id="A0A7R8WE83"/>
<name>A0A7R8WE83_9CRUS</name>